<dbReference type="EMBL" id="OANS01000001">
    <property type="protein sequence ID" value="SNX27695.1"/>
    <property type="molecule type" value="Genomic_DNA"/>
</dbReference>
<sequence length="231" mass="25981">MAGITHAAPFEIKVHDELIANYQESAYELETNLFQAPASQSLKTDVFQMRLEYGYGITEKSEIGANIYLSNYNGVSYVNGGKISYMYIPTHDEVGLWHYGVKNEINYIKDVGGNETTFYEFTPILALQLQDWRFTVNPSIDVTLNKTSSATFSPSAKVAYGITRTVDVGVEYYADNLPNKSLYNFTQQPHTTYLVMDAKYDKSTFNFGVGKGVTANSDNWVIKLITSINFD</sequence>
<accession>A0A240DWY0</accession>
<dbReference type="AlphaFoldDB" id="A0A240DWY0"/>
<evidence type="ECO:0008006" key="3">
    <source>
        <dbReference type="Google" id="ProtNLM"/>
    </source>
</evidence>
<dbReference type="OrthoDB" id="9128042at2"/>
<protein>
    <recommendedName>
        <fullName evidence="3">MetA-pathway of phenol degradation</fullName>
    </recommendedName>
</protein>
<proteinExistence type="predicted"/>
<dbReference type="Proteomes" id="UP000218069">
    <property type="component" value="Unassembled WGS sequence"/>
</dbReference>
<name>A0A240DWY0_9BURK</name>
<gene>
    <name evidence="1" type="ORF">SAMN06295945_0011</name>
</gene>
<keyword evidence="2" id="KW-1185">Reference proteome</keyword>
<evidence type="ECO:0000313" key="1">
    <source>
        <dbReference type="EMBL" id="SNX27695.1"/>
    </source>
</evidence>
<reference evidence="2" key="1">
    <citation type="submission" date="2017-08" db="EMBL/GenBank/DDBJ databases">
        <authorList>
            <person name="Varghese N."/>
            <person name="Submissions S."/>
        </authorList>
    </citation>
    <scope>NUCLEOTIDE SEQUENCE [LARGE SCALE GENOMIC DNA]</scope>
    <source>
        <strain evidence="2">AP-Melu-1000-B4</strain>
    </source>
</reference>
<organism evidence="1 2">
    <name type="scientific">Polynucleobacter meluiroseus</name>
    <dbReference type="NCBI Taxonomy" id="1938814"/>
    <lineage>
        <taxon>Bacteria</taxon>
        <taxon>Pseudomonadati</taxon>
        <taxon>Pseudomonadota</taxon>
        <taxon>Betaproteobacteria</taxon>
        <taxon>Burkholderiales</taxon>
        <taxon>Burkholderiaceae</taxon>
        <taxon>Polynucleobacter</taxon>
    </lineage>
</organism>
<evidence type="ECO:0000313" key="2">
    <source>
        <dbReference type="Proteomes" id="UP000218069"/>
    </source>
</evidence>